<dbReference type="SUPFAM" id="SSF63882">
    <property type="entry name" value="MoeA N-terminal region -like"/>
    <property type="match status" value="1"/>
</dbReference>
<evidence type="ECO:0000256" key="6">
    <source>
        <dbReference type="SAM" id="MobiDB-lite"/>
    </source>
</evidence>
<dbReference type="InterPro" id="IPR029044">
    <property type="entry name" value="Nucleotide-diphossugar_trans"/>
</dbReference>
<keyword evidence="9" id="KW-1185">Reference proteome</keyword>
<keyword evidence="5" id="KW-0460">Magnesium</keyword>
<dbReference type="InterPro" id="IPR036135">
    <property type="entry name" value="MoeA_linker/N_sf"/>
</dbReference>
<evidence type="ECO:0000259" key="7">
    <source>
        <dbReference type="SMART" id="SM00852"/>
    </source>
</evidence>
<dbReference type="GO" id="GO:0061599">
    <property type="term" value="F:molybdopterin molybdotransferase activity"/>
    <property type="evidence" value="ECO:0007669"/>
    <property type="project" value="UniProtKB-UniRule"/>
</dbReference>
<organism evidence="8 9">
    <name type="scientific">Gordonia iterans</name>
    <dbReference type="NCBI Taxonomy" id="1004901"/>
    <lineage>
        <taxon>Bacteria</taxon>
        <taxon>Bacillati</taxon>
        <taxon>Actinomycetota</taxon>
        <taxon>Actinomycetes</taxon>
        <taxon>Mycobacteriales</taxon>
        <taxon>Gordoniaceae</taxon>
        <taxon>Gordonia</taxon>
    </lineage>
</organism>
<feature type="domain" description="MoaB/Mog" evidence="7">
    <location>
        <begin position="367"/>
        <end position="504"/>
    </location>
</feature>
<keyword evidence="5" id="KW-0501">Molybdenum cofactor biosynthesis</keyword>
<comment type="cofactor">
    <cofactor evidence="5">
        <name>Mg(2+)</name>
        <dbReference type="ChEBI" id="CHEBI:18420"/>
    </cofactor>
</comment>
<dbReference type="UniPathway" id="UPA00344"/>
<evidence type="ECO:0000313" key="8">
    <source>
        <dbReference type="EMBL" id="AVM00306.1"/>
    </source>
</evidence>
<sequence length="578" mass="58281">MRPPRPEFDAIVLAGGRARRLGGSDKPAALVGGRRLLDVALDAVAGAGLVVVVGPARPVPPGILVTCEDPPYAGPVAAVAAGLTALSTAGSIAPSADDLPVVVLASDLPALTARHVDDLRAALAETQAPAVFAVDGGGRRQHLLGIWRRSALDAVRQTGPNAAMRNLIPAGAAHVRMTGIDDVDTPEQLAAARRAAPTRAVDPVTARRRIAGGLTPLPEQILPAGTASGAVLARPLIAVAAFPPFDASAMDGYAVAGPPPWRIAGPARAAGQTGAVELLAGEAVAIATGAMLPRGADRVLRHEETARDGDVLTETSTGRDDTRRLGSAWPVGAALAPAGSTVDAAVRSVARAARVPDLTVRGPVRARLHTSGDEVVPGDADIPPGAVPDTASDPVAEILGDAGVRVTRAGHLADRPEIFEAAMTAPDTDVVVIVGATGHGVADHLRSVLAGAEADIVLDGLNLRPGGSLLLARLPVGRIVLGLGGNPLAAVAGTVVVLPALLDGLLGRTPARPEVITLNDDAARLPGRWRVLPVEPDGAGGWSATAGRGTGHLASMIGHRGLALVPPAGSPAGVERLR</sequence>
<dbReference type="OrthoDB" id="3196725at2"/>
<reference evidence="8 9" key="1">
    <citation type="submission" date="2018-03" db="EMBL/GenBank/DDBJ databases">
        <title>Characteristics and genome of n-alkane degrading marine bacteria Gordonia iterans isolated from crude oil contaminated in Tae-an, South Korea.</title>
        <authorList>
            <person name="Lee S.-S."/>
            <person name="Kim H."/>
        </authorList>
    </citation>
    <scope>NUCLEOTIDE SEQUENCE [LARGE SCALE GENOMIC DNA]</scope>
    <source>
        <strain evidence="8 9">Co17</strain>
    </source>
</reference>
<comment type="pathway">
    <text evidence="5">Cofactor biosynthesis; molybdopterin biosynthesis.</text>
</comment>
<dbReference type="GO" id="GO:0046872">
    <property type="term" value="F:metal ion binding"/>
    <property type="evidence" value="ECO:0007669"/>
    <property type="project" value="UniProtKB-UniRule"/>
</dbReference>
<evidence type="ECO:0000313" key="9">
    <source>
        <dbReference type="Proteomes" id="UP000239814"/>
    </source>
</evidence>
<name>A0A2S0KF75_9ACTN</name>
<dbReference type="GO" id="GO:0005829">
    <property type="term" value="C:cytosol"/>
    <property type="evidence" value="ECO:0007669"/>
    <property type="project" value="TreeGrafter"/>
</dbReference>
<keyword evidence="3 5" id="KW-0500">Molybdenum</keyword>
<comment type="function">
    <text evidence="1 5">Catalyzes the insertion of molybdate into adenylated molybdopterin with the concomitant release of AMP.</text>
</comment>
<dbReference type="SUPFAM" id="SSF53218">
    <property type="entry name" value="Molybdenum cofactor biosynthesis proteins"/>
    <property type="match status" value="1"/>
</dbReference>
<evidence type="ECO:0000256" key="2">
    <source>
        <dbReference type="ARBA" id="ARBA00010763"/>
    </source>
</evidence>
<evidence type="ECO:0000256" key="4">
    <source>
        <dbReference type="ARBA" id="ARBA00047317"/>
    </source>
</evidence>
<comment type="similarity">
    <text evidence="2 5">Belongs to the MoeA family.</text>
</comment>
<feature type="region of interest" description="Disordered" evidence="6">
    <location>
        <begin position="305"/>
        <end position="325"/>
    </location>
</feature>
<evidence type="ECO:0000256" key="5">
    <source>
        <dbReference type="RuleBase" id="RU365090"/>
    </source>
</evidence>
<dbReference type="Pfam" id="PF03453">
    <property type="entry name" value="MoeA_N"/>
    <property type="match status" value="1"/>
</dbReference>
<dbReference type="EMBL" id="CP027433">
    <property type="protein sequence ID" value="AVM00306.1"/>
    <property type="molecule type" value="Genomic_DNA"/>
</dbReference>
<dbReference type="GO" id="GO:0016779">
    <property type="term" value="F:nucleotidyltransferase activity"/>
    <property type="evidence" value="ECO:0007669"/>
    <property type="project" value="UniProtKB-ARBA"/>
</dbReference>
<gene>
    <name evidence="8" type="ORF">C6V83_08510</name>
</gene>
<accession>A0A2S0KF75</accession>
<dbReference type="EC" id="2.10.1.1" evidence="5"/>
<dbReference type="SMART" id="SM00852">
    <property type="entry name" value="MoCF_biosynth"/>
    <property type="match status" value="1"/>
</dbReference>
<dbReference type="Gene3D" id="3.90.550.10">
    <property type="entry name" value="Spore Coat Polysaccharide Biosynthesis Protein SpsA, Chain A"/>
    <property type="match status" value="1"/>
</dbReference>
<comment type="catalytic activity">
    <reaction evidence="4">
        <text>adenylyl-molybdopterin + molybdate = Mo-molybdopterin + AMP + H(+)</text>
        <dbReference type="Rhea" id="RHEA:35047"/>
        <dbReference type="ChEBI" id="CHEBI:15378"/>
        <dbReference type="ChEBI" id="CHEBI:36264"/>
        <dbReference type="ChEBI" id="CHEBI:62727"/>
        <dbReference type="ChEBI" id="CHEBI:71302"/>
        <dbReference type="ChEBI" id="CHEBI:456215"/>
        <dbReference type="EC" id="2.10.1.1"/>
    </reaction>
</comment>
<dbReference type="Gene3D" id="3.90.105.10">
    <property type="entry name" value="Molybdopterin biosynthesis moea protein, domain 2"/>
    <property type="match status" value="1"/>
</dbReference>
<dbReference type="InterPro" id="IPR038987">
    <property type="entry name" value="MoeA-like"/>
</dbReference>
<dbReference type="InterPro" id="IPR001453">
    <property type="entry name" value="MoaB/Mog_dom"/>
</dbReference>
<dbReference type="Gene3D" id="2.170.190.11">
    <property type="entry name" value="Molybdopterin biosynthesis moea protein, domain 3"/>
    <property type="match status" value="1"/>
</dbReference>
<keyword evidence="5" id="KW-0479">Metal-binding</keyword>
<dbReference type="Proteomes" id="UP000239814">
    <property type="component" value="Chromosome"/>
</dbReference>
<evidence type="ECO:0000256" key="3">
    <source>
        <dbReference type="ARBA" id="ARBA00022505"/>
    </source>
</evidence>
<dbReference type="PANTHER" id="PTHR10192:SF5">
    <property type="entry name" value="GEPHYRIN"/>
    <property type="match status" value="1"/>
</dbReference>
<dbReference type="InterPro" id="IPR005110">
    <property type="entry name" value="MoeA_linker/N"/>
</dbReference>
<proteinExistence type="inferred from homology"/>
<dbReference type="KEGG" id="git:C6V83_08510"/>
<dbReference type="PANTHER" id="PTHR10192">
    <property type="entry name" value="MOLYBDOPTERIN BIOSYNTHESIS PROTEIN"/>
    <property type="match status" value="1"/>
</dbReference>
<dbReference type="RefSeq" id="WP_105942034.1">
    <property type="nucleotide sequence ID" value="NZ_CP027433.1"/>
</dbReference>
<dbReference type="GO" id="GO:0006777">
    <property type="term" value="P:Mo-molybdopterin cofactor biosynthetic process"/>
    <property type="evidence" value="ECO:0007669"/>
    <property type="project" value="UniProtKB-UniRule"/>
</dbReference>
<dbReference type="Pfam" id="PF12804">
    <property type="entry name" value="NTP_transf_3"/>
    <property type="match status" value="1"/>
</dbReference>
<dbReference type="InterPro" id="IPR025877">
    <property type="entry name" value="MobA-like_NTP_Trfase"/>
</dbReference>
<dbReference type="Gene3D" id="2.40.340.10">
    <property type="entry name" value="MoeA, C-terminal, domain IV"/>
    <property type="match status" value="1"/>
</dbReference>
<keyword evidence="5" id="KW-0808">Transferase</keyword>
<dbReference type="InterPro" id="IPR036425">
    <property type="entry name" value="MoaB/Mog-like_dom_sf"/>
</dbReference>
<protein>
    <recommendedName>
        <fullName evidence="5">Molybdopterin molybdenumtransferase</fullName>
        <ecNumber evidence="5">2.10.1.1</ecNumber>
    </recommendedName>
</protein>
<dbReference type="InterPro" id="IPR036688">
    <property type="entry name" value="MoeA_C_domain_IV_sf"/>
</dbReference>
<dbReference type="AlphaFoldDB" id="A0A2S0KF75"/>
<dbReference type="SUPFAM" id="SSF53448">
    <property type="entry name" value="Nucleotide-diphospho-sugar transferases"/>
    <property type="match status" value="1"/>
</dbReference>
<dbReference type="Pfam" id="PF00994">
    <property type="entry name" value="MoCF_biosynth"/>
    <property type="match status" value="1"/>
</dbReference>
<dbReference type="Gene3D" id="3.40.980.10">
    <property type="entry name" value="MoaB/Mog-like domain"/>
    <property type="match status" value="1"/>
</dbReference>
<evidence type="ECO:0000256" key="1">
    <source>
        <dbReference type="ARBA" id="ARBA00002901"/>
    </source>
</evidence>